<keyword evidence="3" id="KW-0732">Signal</keyword>
<dbReference type="RefSeq" id="WP_109958893.1">
    <property type="nucleotide sequence ID" value="NZ_CP029553.1"/>
</dbReference>
<gene>
    <name evidence="4" type="ORF">DK419_09655</name>
</gene>
<keyword evidence="5" id="KW-1185">Reference proteome</keyword>
<dbReference type="EMBL" id="CP029553">
    <property type="protein sequence ID" value="AWN46549.1"/>
    <property type="molecule type" value="Genomic_DNA"/>
</dbReference>
<feature type="chain" id="PRO_5016003612" evidence="3">
    <location>
        <begin position="32"/>
        <end position="188"/>
    </location>
</feature>
<feature type="region of interest" description="Disordered" evidence="2">
    <location>
        <begin position="169"/>
        <end position="188"/>
    </location>
</feature>
<evidence type="ECO:0000313" key="5">
    <source>
        <dbReference type="Proteomes" id="UP000245444"/>
    </source>
</evidence>
<evidence type="ECO:0000256" key="3">
    <source>
        <dbReference type="SAM" id="SignalP"/>
    </source>
</evidence>
<keyword evidence="1" id="KW-0175">Coiled coil</keyword>
<feature type="coiled-coil region" evidence="1">
    <location>
        <begin position="110"/>
        <end position="137"/>
    </location>
</feature>
<evidence type="ECO:0000313" key="4">
    <source>
        <dbReference type="EMBL" id="AWN46549.1"/>
    </source>
</evidence>
<dbReference type="AlphaFoldDB" id="A0A2U8WKC0"/>
<organism evidence="4 5">
    <name type="scientific">Methylobacterium terrae</name>
    <dbReference type="NCBI Taxonomy" id="2202827"/>
    <lineage>
        <taxon>Bacteria</taxon>
        <taxon>Pseudomonadati</taxon>
        <taxon>Pseudomonadota</taxon>
        <taxon>Alphaproteobacteria</taxon>
        <taxon>Hyphomicrobiales</taxon>
        <taxon>Methylobacteriaceae</taxon>
        <taxon>Methylobacterium</taxon>
    </lineage>
</organism>
<name>A0A2U8WKC0_9HYPH</name>
<reference evidence="4 5" key="1">
    <citation type="submission" date="2018-05" db="EMBL/GenBank/DDBJ databases">
        <title>Complete Genome Sequence of Methylobacterium sp. 17Sr1-28.</title>
        <authorList>
            <person name="Srinivasan S."/>
        </authorList>
    </citation>
    <scope>NUCLEOTIDE SEQUENCE [LARGE SCALE GENOMIC DNA]</scope>
    <source>
        <strain evidence="4 5">17Sr1-28</strain>
    </source>
</reference>
<sequence>MSRSSRPGARLRPAAPGLALIALLAAGTAHAADGTDGADPIGTIMDRVTGGGSRRDLMDRIERAEAERVRQQAERAATEAEIRGLLHDIDETIFSIRLNLAEFTGNRPSCRTLRARAAALETQVADLERLAASAQARCRASSDAPAVTELCRTRLAEIARARAAAEAEQARATAGCPSDPNPAKEMRP</sequence>
<accession>A0A2U8WKC0</accession>
<protein>
    <submittedName>
        <fullName evidence="4">Uncharacterized protein</fullName>
    </submittedName>
</protein>
<evidence type="ECO:0000256" key="1">
    <source>
        <dbReference type="SAM" id="Coils"/>
    </source>
</evidence>
<evidence type="ECO:0000256" key="2">
    <source>
        <dbReference type="SAM" id="MobiDB-lite"/>
    </source>
</evidence>
<proteinExistence type="predicted"/>
<dbReference type="Proteomes" id="UP000245444">
    <property type="component" value="Chromosome"/>
</dbReference>
<feature type="coiled-coil region" evidence="1">
    <location>
        <begin position="54"/>
        <end position="83"/>
    </location>
</feature>
<dbReference type="KEGG" id="mtea:DK419_09655"/>
<feature type="signal peptide" evidence="3">
    <location>
        <begin position="1"/>
        <end position="31"/>
    </location>
</feature>